<comment type="caution">
    <text evidence="1">The sequence shown here is derived from an EMBL/GenBank/DDBJ whole genome shotgun (WGS) entry which is preliminary data.</text>
</comment>
<evidence type="ECO:0000313" key="1">
    <source>
        <dbReference type="EMBL" id="KZS01498.1"/>
    </source>
</evidence>
<dbReference type="AlphaFoldDB" id="A0A164IQ35"/>
<accession>A0A164IQ35</accession>
<protein>
    <submittedName>
        <fullName evidence="1">Uncharacterized protein</fullName>
    </submittedName>
</protein>
<dbReference type="EMBL" id="LRGB01006728">
    <property type="protein sequence ID" value="KZS01498.1"/>
    <property type="molecule type" value="Genomic_DNA"/>
</dbReference>
<gene>
    <name evidence="1" type="ORF">APZ42_001826</name>
</gene>
<reference evidence="1 2" key="1">
    <citation type="submission" date="2016-03" db="EMBL/GenBank/DDBJ databases">
        <title>EvidentialGene: Evidence-directed Construction of Genes on Genomes.</title>
        <authorList>
            <person name="Gilbert D.G."/>
            <person name="Choi J.-H."/>
            <person name="Mockaitis K."/>
            <person name="Colbourne J."/>
            <person name="Pfrender M."/>
        </authorList>
    </citation>
    <scope>NUCLEOTIDE SEQUENCE [LARGE SCALE GENOMIC DNA]</scope>
    <source>
        <strain evidence="1 2">Xinb3</strain>
        <tissue evidence="1">Complete organism</tissue>
    </source>
</reference>
<keyword evidence="2" id="KW-1185">Reference proteome</keyword>
<evidence type="ECO:0000313" key="2">
    <source>
        <dbReference type="Proteomes" id="UP000076858"/>
    </source>
</evidence>
<name>A0A164IQ35_9CRUS</name>
<organism evidence="1 2">
    <name type="scientific">Daphnia magna</name>
    <dbReference type="NCBI Taxonomy" id="35525"/>
    <lineage>
        <taxon>Eukaryota</taxon>
        <taxon>Metazoa</taxon>
        <taxon>Ecdysozoa</taxon>
        <taxon>Arthropoda</taxon>
        <taxon>Crustacea</taxon>
        <taxon>Branchiopoda</taxon>
        <taxon>Diplostraca</taxon>
        <taxon>Cladocera</taxon>
        <taxon>Anomopoda</taxon>
        <taxon>Daphniidae</taxon>
        <taxon>Daphnia</taxon>
    </lineage>
</organism>
<proteinExistence type="predicted"/>
<dbReference type="Proteomes" id="UP000076858">
    <property type="component" value="Unassembled WGS sequence"/>
</dbReference>
<sequence length="45" mass="5212">MAVESTMLRLVLTPQTRNTSKCESKWINFLTWLCNGNREKSFSSC</sequence>